<dbReference type="RefSeq" id="WP_126639070.1">
    <property type="nucleotide sequence ID" value="NZ_BIFH01000022.1"/>
</dbReference>
<keyword evidence="2" id="KW-1185">Reference proteome</keyword>
<reference evidence="1 2" key="1">
    <citation type="submission" date="2018-12" db="EMBL/GenBank/DDBJ databases">
        <title>Draft genome sequence of Embleya hyalina NBRC 13850T.</title>
        <authorList>
            <person name="Komaki H."/>
            <person name="Hosoyama A."/>
            <person name="Kimura A."/>
            <person name="Ichikawa N."/>
            <person name="Tamura T."/>
        </authorList>
    </citation>
    <scope>NUCLEOTIDE SEQUENCE [LARGE SCALE GENOMIC DNA]</scope>
    <source>
        <strain evidence="1 2">NBRC 13850</strain>
    </source>
</reference>
<protein>
    <submittedName>
        <fullName evidence="1">Uncharacterized protein</fullName>
    </submittedName>
</protein>
<dbReference type="AlphaFoldDB" id="A0A401YR27"/>
<comment type="caution">
    <text evidence="1">The sequence shown here is derived from an EMBL/GenBank/DDBJ whole genome shotgun (WGS) entry which is preliminary data.</text>
</comment>
<proteinExistence type="predicted"/>
<name>A0A401YR27_9ACTN</name>
<evidence type="ECO:0000313" key="1">
    <source>
        <dbReference type="EMBL" id="GCD97053.1"/>
    </source>
</evidence>
<evidence type="ECO:0000313" key="2">
    <source>
        <dbReference type="Proteomes" id="UP000286931"/>
    </source>
</evidence>
<organism evidence="1 2">
    <name type="scientific">Embleya hyalina</name>
    <dbReference type="NCBI Taxonomy" id="516124"/>
    <lineage>
        <taxon>Bacteria</taxon>
        <taxon>Bacillati</taxon>
        <taxon>Actinomycetota</taxon>
        <taxon>Actinomycetes</taxon>
        <taxon>Kitasatosporales</taxon>
        <taxon>Streptomycetaceae</taxon>
        <taxon>Embleya</taxon>
    </lineage>
</organism>
<dbReference type="EMBL" id="BIFH01000022">
    <property type="protein sequence ID" value="GCD97053.1"/>
    <property type="molecule type" value="Genomic_DNA"/>
</dbReference>
<gene>
    <name evidence="1" type="ORF">EHYA_04740</name>
</gene>
<accession>A0A401YR27</accession>
<sequence length="263" mass="28753">MIDIEVHWDADYWLDEGVPRTARGVEKVRARCGADAYARVTEALPARLGSDDGPVTVSLSIPAPHGDLDRSESLPPPRHHTCLPRRHIVAAAQELRALRGAGRDPTAILRILHARTLRSPQGSPAERAGAAPTAMALMWTMHQAFGLALSECLEIGAWRTGRMADDELDDVLGRRLSQTEHHWNLPDRIRDAHRSGYSIAPILRTEHVRAGRMWLIRHLLEAFGFDQGIELGAAMGIVDQALDHNDRGADALLQAALGAADVG</sequence>
<dbReference type="Proteomes" id="UP000286931">
    <property type="component" value="Unassembled WGS sequence"/>
</dbReference>